<evidence type="ECO:0000313" key="3">
    <source>
        <dbReference type="EMBL" id="CDW33929.1"/>
    </source>
</evidence>
<dbReference type="EMBL" id="HACA01016568">
    <property type="protein sequence ID" value="CDW33929.1"/>
    <property type="molecule type" value="Transcribed_RNA"/>
</dbReference>
<organism evidence="3">
    <name type="scientific">Lepeophtheirus salmonis</name>
    <name type="common">Salmon louse</name>
    <name type="synonym">Caligus salmonis</name>
    <dbReference type="NCBI Taxonomy" id="72036"/>
    <lineage>
        <taxon>Eukaryota</taxon>
        <taxon>Metazoa</taxon>
        <taxon>Ecdysozoa</taxon>
        <taxon>Arthropoda</taxon>
        <taxon>Crustacea</taxon>
        <taxon>Multicrustacea</taxon>
        <taxon>Hexanauplia</taxon>
        <taxon>Copepoda</taxon>
        <taxon>Siphonostomatoida</taxon>
        <taxon>Caligidae</taxon>
        <taxon>Lepeophtheirus</taxon>
    </lineage>
</organism>
<keyword evidence="2" id="KW-0472">Membrane</keyword>
<feature type="non-terminal residue" evidence="3">
    <location>
        <position position="1"/>
    </location>
</feature>
<accession>A0A0K2U6P5</accession>
<feature type="region of interest" description="Disordered" evidence="1">
    <location>
        <begin position="92"/>
        <end position="111"/>
    </location>
</feature>
<sequence>YLKKEKRREGKTKGRRKKKNQHFTFENIGYWVKIAYFSLSKQKFTTRKTKTKTLDYFNIFFAILELFNYIYCFSHFYYEKYLCFLKRNYLKKQKKKKKQGKKKKKKKKTRI</sequence>
<proteinExistence type="predicted"/>
<keyword evidence="2" id="KW-0812">Transmembrane</keyword>
<name>A0A0K2U6P5_LEPSM</name>
<dbReference type="AlphaFoldDB" id="A0A0K2U6P5"/>
<keyword evidence="2" id="KW-1133">Transmembrane helix</keyword>
<evidence type="ECO:0000256" key="1">
    <source>
        <dbReference type="SAM" id="MobiDB-lite"/>
    </source>
</evidence>
<evidence type="ECO:0000256" key="2">
    <source>
        <dbReference type="SAM" id="Phobius"/>
    </source>
</evidence>
<protein>
    <submittedName>
        <fullName evidence="3">Uncharacterized protein</fullName>
    </submittedName>
</protein>
<reference evidence="3" key="1">
    <citation type="submission" date="2014-05" db="EMBL/GenBank/DDBJ databases">
        <authorList>
            <person name="Chronopoulou M."/>
        </authorList>
    </citation>
    <scope>NUCLEOTIDE SEQUENCE</scope>
    <source>
        <tissue evidence="3">Whole organism</tissue>
    </source>
</reference>
<feature type="transmembrane region" description="Helical" evidence="2">
    <location>
        <begin position="59"/>
        <end position="78"/>
    </location>
</feature>